<dbReference type="GO" id="GO:0016020">
    <property type="term" value="C:membrane"/>
    <property type="evidence" value="ECO:0007669"/>
    <property type="project" value="UniProtKB-SubCell"/>
</dbReference>
<feature type="transmembrane region" description="Helical" evidence="8">
    <location>
        <begin position="528"/>
        <end position="551"/>
    </location>
</feature>
<feature type="region of interest" description="Disordered" evidence="7">
    <location>
        <begin position="1"/>
        <end position="33"/>
    </location>
</feature>
<dbReference type="PANTHER" id="PTHR43867">
    <property type="entry name" value="CELLULOSE SYNTHASE CATALYTIC SUBUNIT A [UDP-FORMING]"/>
    <property type="match status" value="1"/>
</dbReference>
<keyword evidence="3 11" id="KW-0808">Transferase</keyword>
<feature type="transmembrane region" description="Helical" evidence="8">
    <location>
        <begin position="563"/>
        <end position="587"/>
    </location>
</feature>
<evidence type="ECO:0000259" key="10">
    <source>
        <dbReference type="Pfam" id="PF13632"/>
    </source>
</evidence>
<evidence type="ECO:0000259" key="9">
    <source>
        <dbReference type="Pfam" id="PF05157"/>
    </source>
</evidence>
<dbReference type="Proteomes" id="UP000199377">
    <property type="component" value="Unassembled WGS sequence"/>
</dbReference>
<dbReference type="SUPFAM" id="SSF160246">
    <property type="entry name" value="EspE N-terminal domain-like"/>
    <property type="match status" value="1"/>
</dbReference>
<evidence type="ECO:0000256" key="8">
    <source>
        <dbReference type="SAM" id="Phobius"/>
    </source>
</evidence>
<name>A0A1I3N1G9_9RHOB</name>
<dbReference type="Pfam" id="PF13632">
    <property type="entry name" value="Glyco_trans_2_3"/>
    <property type="match status" value="1"/>
</dbReference>
<dbReference type="PANTHER" id="PTHR43867:SF2">
    <property type="entry name" value="CELLULOSE SYNTHASE CATALYTIC SUBUNIT A [UDP-FORMING]"/>
    <property type="match status" value="1"/>
</dbReference>
<dbReference type="OrthoDB" id="7431422at2"/>
<feature type="domain" description="Type II secretion system protein GspE N-terminal" evidence="9">
    <location>
        <begin position="86"/>
        <end position="154"/>
    </location>
</feature>
<keyword evidence="5 8" id="KW-1133">Transmembrane helix</keyword>
<keyword evidence="4 8" id="KW-0812">Transmembrane</keyword>
<evidence type="ECO:0000256" key="2">
    <source>
        <dbReference type="ARBA" id="ARBA00022676"/>
    </source>
</evidence>
<keyword evidence="6 8" id="KW-0472">Membrane</keyword>
<dbReference type="InterPro" id="IPR001173">
    <property type="entry name" value="Glyco_trans_2-like"/>
</dbReference>
<dbReference type="InterPro" id="IPR007831">
    <property type="entry name" value="T2SS_GspE_N"/>
</dbReference>
<dbReference type="Pfam" id="PF05157">
    <property type="entry name" value="MshEN"/>
    <property type="match status" value="1"/>
</dbReference>
<proteinExistence type="predicted"/>
<protein>
    <submittedName>
        <fullName evidence="11">Glycosyltransferase, catalytic subunit of cellulose synthase and poly-beta-1,6-N-acetylglucosamine synthase</fullName>
    </submittedName>
</protein>
<dbReference type="AlphaFoldDB" id="A0A1I3N1G9"/>
<evidence type="ECO:0000256" key="7">
    <source>
        <dbReference type="SAM" id="MobiDB-lite"/>
    </source>
</evidence>
<dbReference type="STRING" id="1114924.SAMN05216258_11287"/>
<comment type="subcellular location">
    <subcellularLocation>
        <location evidence="1">Membrane</location>
        <topology evidence="1">Multi-pass membrane protein</topology>
    </subcellularLocation>
</comment>
<dbReference type="GO" id="GO:0016757">
    <property type="term" value="F:glycosyltransferase activity"/>
    <property type="evidence" value="ECO:0007669"/>
    <property type="project" value="UniProtKB-KW"/>
</dbReference>
<sequence>MSSPSSPPAPRRAGREVSPLAPRPGPRRPPSERLGALLVRDGAASELSIAVALRRQRRSGAPLGEILLAHGLVSPEAVARAVARQMGIEVADLAAHPPDPALLAATPLQAMATWRAAPWRRDEGDPRRVTLATPDPARLLRDPEAVRRAFDLPRDTRLRAAVCTGAGLDAALMAVPGERRAARAAGRAPRSLSAQGLSGPRARIALAAALLAIPAAAVVEPGAVLALVFLAALAFNAANMAVRVAALFMAPERPAPAAPPPPEPTAATPCVTLLIALYKEPQAAPGLIAALRRLDYPAERLEAILAVEHDDPETVAAIHAADPPPWLRVIAAPPGGPRTKPRALNHALDFARGTIVGVYDAEDRPDPDQIRKAVEGFARSPPRVACLQARLRISNGREGWLSRCFAMEYAAWFHLVLPALVRMGAPVPLAGTSLFIRRRVLERVGGWDAWNVTEDADLGVRLARAGYLTRMFDSDTGEEAVTRPGAWLRQRSRWQKGYLQTWQIHMRDPWRLWRELGWRGFLGMQVHFVGAGAAFLSQPLFWTALFAWPLLAGGSPLLDRPGWTVLLLLGFMHAGQGVLLASVLVGLRRAGWRISLAQALVLPFYWPLATLAAFKALKESVTAPAYWDKTGHGAGPAVEGAATIRRSGRAAGAGG</sequence>
<gene>
    <name evidence="11" type="ORF">SAMN05216258_11287</name>
</gene>
<evidence type="ECO:0000256" key="3">
    <source>
        <dbReference type="ARBA" id="ARBA00022679"/>
    </source>
</evidence>
<evidence type="ECO:0000256" key="4">
    <source>
        <dbReference type="ARBA" id="ARBA00022692"/>
    </source>
</evidence>
<keyword evidence="12" id="KW-1185">Reference proteome</keyword>
<evidence type="ECO:0000256" key="6">
    <source>
        <dbReference type="ARBA" id="ARBA00023136"/>
    </source>
</evidence>
<dbReference type="EMBL" id="FOQH01000012">
    <property type="protein sequence ID" value="SFJ03069.1"/>
    <property type="molecule type" value="Genomic_DNA"/>
</dbReference>
<dbReference type="RefSeq" id="WP_092864565.1">
    <property type="nucleotide sequence ID" value="NZ_FOQH01000012.1"/>
</dbReference>
<feature type="compositionally biased region" description="Pro residues" evidence="7">
    <location>
        <begin position="1"/>
        <end position="10"/>
    </location>
</feature>
<dbReference type="Gene3D" id="3.90.550.10">
    <property type="entry name" value="Spore Coat Polysaccharide Biosynthesis Protein SpsA, Chain A"/>
    <property type="match status" value="1"/>
</dbReference>
<feature type="domain" description="Glycosyltransferase 2-like" evidence="10">
    <location>
        <begin position="358"/>
        <end position="551"/>
    </location>
</feature>
<dbReference type="InterPro" id="IPR029044">
    <property type="entry name" value="Nucleotide-diphossugar_trans"/>
</dbReference>
<reference evidence="11 12" key="1">
    <citation type="submission" date="2016-10" db="EMBL/GenBank/DDBJ databases">
        <authorList>
            <person name="de Groot N.N."/>
        </authorList>
    </citation>
    <scope>NUCLEOTIDE SEQUENCE [LARGE SCALE GENOMIC DNA]</scope>
    <source>
        <strain evidence="11 12">CGMCC 1.11030</strain>
    </source>
</reference>
<evidence type="ECO:0000256" key="5">
    <source>
        <dbReference type="ARBA" id="ARBA00022989"/>
    </source>
</evidence>
<evidence type="ECO:0000313" key="11">
    <source>
        <dbReference type="EMBL" id="SFJ03069.1"/>
    </source>
</evidence>
<evidence type="ECO:0000313" key="12">
    <source>
        <dbReference type="Proteomes" id="UP000199377"/>
    </source>
</evidence>
<dbReference type="SUPFAM" id="SSF53448">
    <property type="entry name" value="Nucleotide-diphospho-sugar transferases"/>
    <property type="match status" value="1"/>
</dbReference>
<keyword evidence="2" id="KW-0328">Glycosyltransferase</keyword>
<dbReference type="InterPro" id="IPR037257">
    <property type="entry name" value="T2SS_E_N_sf"/>
</dbReference>
<feature type="transmembrane region" description="Helical" evidence="8">
    <location>
        <begin position="599"/>
        <end position="617"/>
    </location>
</feature>
<accession>A0A1I3N1G9</accession>
<dbReference type="InterPro" id="IPR050321">
    <property type="entry name" value="Glycosyltr_2/OpgH_subfam"/>
</dbReference>
<evidence type="ECO:0000256" key="1">
    <source>
        <dbReference type="ARBA" id="ARBA00004141"/>
    </source>
</evidence>
<organism evidence="11 12">
    <name type="scientific">Albimonas pacifica</name>
    <dbReference type="NCBI Taxonomy" id="1114924"/>
    <lineage>
        <taxon>Bacteria</taxon>
        <taxon>Pseudomonadati</taxon>
        <taxon>Pseudomonadota</taxon>
        <taxon>Alphaproteobacteria</taxon>
        <taxon>Rhodobacterales</taxon>
        <taxon>Paracoccaceae</taxon>
        <taxon>Albimonas</taxon>
    </lineage>
</organism>